<dbReference type="EMBL" id="CP101508">
    <property type="protein sequence ID" value="UTV26637.1"/>
    <property type="molecule type" value="Genomic_DNA"/>
</dbReference>
<dbReference type="RefSeq" id="WP_255387847.1">
    <property type="nucleotide sequence ID" value="NZ_CP101508.1"/>
</dbReference>
<feature type="compositionally biased region" description="Acidic residues" evidence="1">
    <location>
        <begin position="49"/>
        <end position="70"/>
    </location>
</feature>
<keyword evidence="4" id="KW-1185">Reference proteome</keyword>
<evidence type="ECO:0000313" key="4">
    <source>
        <dbReference type="Proteomes" id="UP001057998"/>
    </source>
</evidence>
<evidence type="ECO:0000313" key="3">
    <source>
        <dbReference type="EMBL" id="UTV26637.1"/>
    </source>
</evidence>
<feature type="compositionally biased region" description="Acidic residues" evidence="1">
    <location>
        <begin position="132"/>
        <end position="230"/>
    </location>
</feature>
<feature type="compositionally biased region" description="Low complexity" evidence="1">
    <location>
        <begin position="71"/>
        <end position="80"/>
    </location>
</feature>
<evidence type="ECO:0000256" key="1">
    <source>
        <dbReference type="SAM" id="MobiDB-lite"/>
    </source>
</evidence>
<feature type="chain" id="PRO_5046840184" evidence="2">
    <location>
        <begin position="22"/>
        <end position="450"/>
    </location>
</feature>
<proteinExistence type="predicted"/>
<organism evidence="3 4">
    <name type="scientific">Photobacterium atrarenae</name>
    <dbReference type="NCBI Taxonomy" id="865757"/>
    <lineage>
        <taxon>Bacteria</taxon>
        <taxon>Pseudomonadati</taxon>
        <taxon>Pseudomonadota</taxon>
        <taxon>Gammaproteobacteria</taxon>
        <taxon>Vibrionales</taxon>
        <taxon>Vibrionaceae</taxon>
        <taxon>Photobacterium</taxon>
    </lineage>
</organism>
<feature type="region of interest" description="Disordered" evidence="1">
    <location>
        <begin position="42"/>
        <end position="255"/>
    </location>
</feature>
<feature type="signal peptide" evidence="2">
    <location>
        <begin position="1"/>
        <end position="21"/>
    </location>
</feature>
<evidence type="ECO:0000256" key="2">
    <source>
        <dbReference type="SAM" id="SignalP"/>
    </source>
</evidence>
<name>A0ABY5GDG0_9GAMM</name>
<protein>
    <submittedName>
        <fullName evidence="3">Uncharacterized protein</fullName>
    </submittedName>
</protein>
<keyword evidence="2" id="KW-0732">Signal</keyword>
<feature type="compositionally biased region" description="Acidic residues" evidence="1">
    <location>
        <begin position="81"/>
        <end position="124"/>
    </location>
</feature>
<reference evidence="3" key="1">
    <citation type="submission" date="2022-07" db="EMBL/GenBank/DDBJ databases">
        <title>Genome sequencing of Photobacterium atrarenae GJH2-4.</title>
        <authorList>
            <person name="Park S.-J."/>
        </authorList>
    </citation>
    <scope>NUCLEOTIDE SEQUENCE</scope>
    <source>
        <strain evidence="3">GJH2-4</strain>
    </source>
</reference>
<accession>A0ABY5GDG0</accession>
<gene>
    <name evidence="3" type="ORF">NNL38_09700</name>
</gene>
<sequence length="450" mass="48301">MKLNKVTLSLLAVCIGYSGFAASENYVSSGSVYDGGTYTNHEVSGDDTASYDDTTDDTTDGYDTDDDTSDDMTGSYGYDNDTTDDTADDYDTGDDTSDDMAGGYDDDTTDDTTDGYDTGDDTSDDMTGSYGYDDDTTDDTTDGYDTGDDTSDDMAGGYDDDTTDDTADGYDTGDDTSDDMAGGYDDDTTDDTADGYDTGDDTSDDMAGGYDDDTTDDTADDYDTGDDTSDDMTGSYGHGDDATDDTAGGYGTGDDAEKQRLALNLVGTGEMYEMEVPDIDGDGQPDPAFCFDVDLKNIADGELVGTATDCLSNIEPGENGGLKLVGTTFFNLPNGQIVTRGKTTVQPVNEPTVTPDGEEITHITGASSDENSVIATSGEYGGHQGTVRLSGMVNLSEFNSGVGDPLYFDCMFILDLEAVDMSKKSHKKWYHHYRHQYDWRQYHGRWHHDY</sequence>
<dbReference type="Proteomes" id="UP001057998">
    <property type="component" value="Chromosome 1"/>
</dbReference>